<keyword evidence="2" id="KW-1185">Reference proteome</keyword>
<reference evidence="1 2" key="1">
    <citation type="submission" date="2022-06" db="EMBL/GenBank/DDBJ databases">
        <title>Paraconexibacter antarcticus.</title>
        <authorList>
            <person name="Kim C.S."/>
        </authorList>
    </citation>
    <scope>NUCLEOTIDE SEQUENCE [LARGE SCALE GENOMIC DNA]</scope>
    <source>
        <strain evidence="1 2">02-257</strain>
    </source>
</reference>
<dbReference type="EMBL" id="CP098502">
    <property type="protein sequence ID" value="UTI63415.1"/>
    <property type="molecule type" value="Genomic_DNA"/>
</dbReference>
<dbReference type="Proteomes" id="UP001056035">
    <property type="component" value="Chromosome"/>
</dbReference>
<name>A0ABY5DPN4_9ACTN</name>
<organism evidence="1 2">
    <name type="scientific">Paraconexibacter antarcticus</name>
    <dbReference type="NCBI Taxonomy" id="2949664"/>
    <lineage>
        <taxon>Bacteria</taxon>
        <taxon>Bacillati</taxon>
        <taxon>Actinomycetota</taxon>
        <taxon>Thermoleophilia</taxon>
        <taxon>Solirubrobacterales</taxon>
        <taxon>Paraconexibacteraceae</taxon>
        <taxon>Paraconexibacter</taxon>
    </lineage>
</organism>
<dbReference type="RefSeq" id="WP_254570140.1">
    <property type="nucleotide sequence ID" value="NZ_CP098502.1"/>
</dbReference>
<evidence type="ECO:0000313" key="1">
    <source>
        <dbReference type="EMBL" id="UTI63415.1"/>
    </source>
</evidence>
<protein>
    <submittedName>
        <fullName evidence="1">Uncharacterized protein</fullName>
    </submittedName>
</protein>
<evidence type="ECO:0000313" key="2">
    <source>
        <dbReference type="Proteomes" id="UP001056035"/>
    </source>
</evidence>
<proteinExistence type="predicted"/>
<sequence>MSSFDLAYQQWRAGDDLLGRVEGAKRIAVDRVCEVLLAELRRRLGGTFTTDELVELYDRGTSWCLDMAVATAPGAPWAWDERIVADATFYRYVREAQDFAGGRRIELETDDA</sequence>
<gene>
    <name evidence="1" type="ORF">NBH00_18950</name>
</gene>
<accession>A0ABY5DPN4</accession>